<reference evidence="2 3" key="1">
    <citation type="journal article" date="2016" name="Syst. Appl. Microbiol.">
        <title>Vibrio bivalvicida sp. nov., a novel larval pathogen for bivalve molluscs reared in a hatchery.</title>
        <authorList>
            <person name="Dubert J."/>
            <person name="Romalde J.L."/>
            <person name="Prado S."/>
            <person name="Barja J.L."/>
        </authorList>
    </citation>
    <scope>NUCLEOTIDE SEQUENCE [LARGE SCALE GENOMIC DNA]</scope>
    <source>
        <strain evidence="2 3">605</strain>
    </source>
</reference>
<feature type="compositionally biased region" description="Polar residues" evidence="1">
    <location>
        <begin position="71"/>
        <end position="88"/>
    </location>
</feature>
<gene>
    <name evidence="2" type="ORF">APB76_22225</name>
</gene>
<dbReference type="InterPro" id="IPR013354">
    <property type="entry name" value="T3SS_YscP_C"/>
</dbReference>
<feature type="compositionally biased region" description="Basic and acidic residues" evidence="1">
    <location>
        <begin position="39"/>
        <end position="56"/>
    </location>
</feature>
<dbReference type="NCBIfam" id="TIGR02514">
    <property type="entry name" value="type_III_yscP"/>
    <property type="match status" value="1"/>
</dbReference>
<dbReference type="AlphaFoldDB" id="A0A177XTY7"/>
<feature type="region of interest" description="Disordered" evidence="1">
    <location>
        <begin position="268"/>
        <end position="294"/>
    </location>
</feature>
<sequence length="294" mass="32850">MQIKQNIDSQTQNPPQRARSQKALEQDPNRLQSRFESAMADKKQLSKKKASDKDSEQTNTVESLPADKSKLSSSQGVSLQLAQSNSQRQDSDLSPKDKNHRNPMAGSSGYLATSKGESNLSSLGRGASSAEVKEIPFELLETHSTPKTEATQSHSSNAMTQGELILRSMTNQASQPTQRELSHLVKQLVEQIQVSLPNATTSKEVRLLLNDGQLKGGEIQIKLDNQGYSVTIRQDNALSVINQQARQELSERLNRLNLDQPIKITVTEQADQQHDQQHSRQQRSIYDEWQPEEN</sequence>
<feature type="region of interest" description="Disordered" evidence="1">
    <location>
        <begin position="1"/>
        <end position="127"/>
    </location>
</feature>
<organism evidence="2 3">
    <name type="scientific">Vibrio bivalvicida</name>
    <dbReference type="NCBI Taxonomy" id="1276888"/>
    <lineage>
        <taxon>Bacteria</taxon>
        <taxon>Pseudomonadati</taxon>
        <taxon>Pseudomonadota</taxon>
        <taxon>Gammaproteobacteria</taxon>
        <taxon>Vibrionales</taxon>
        <taxon>Vibrionaceae</taxon>
        <taxon>Vibrio</taxon>
        <taxon>Vibrio oreintalis group</taxon>
    </lineage>
</organism>
<proteinExistence type="predicted"/>
<dbReference type="CDD" id="cd17467">
    <property type="entry name" value="T3SS_YscP_C"/>
    <property type="match status" value="1"/>
</dbReference>
<evidence type="ECO:0000256" key="1">
    <source>
        <dbReference type="SAM" id="MobiDB-lite"/>
    </source>
</evidence>
<dbReference type="RefSeq" id="WP_054962590.1">
    <property type="nucleotide sequence ID" value="NZ_LLEI02000091.1"/>
</dbReference>
<comment type="caution">
    <text evidence="2">The sequence shown here is derived from an EMBL/GenBank/DDBJ whole genome shotgun (WGS) entry which is preliminary data.</text>
</comment>
<evidence type="ECO:0000313" key="2">
    <source>
        <dbReference type="EMBL" id="OAJ92077.1"/>
    </source>
</evidence>
<accession>A0A177XTY7</accession>
<name>A0A177XTY7_9VIBR</name>
<feature type="compositionally biased region" description="Polar residues" evidence="1">
    <location>
        <begin position="1"/>
        <end position="15"/>
    </location>
</feature>
<protein>
    <submittedName>
        <fullName evidence="2">Translocation protein in type III secretion</fullName>
    </submittedName>
</protein>
<dbReference type="EMBL" id="LLEI02000091">
    <property type="protein sequence ID" value="OAJ92077.1"/>
    <property type="molecule type" value="Genomic_DNA"/>
</dbReference>
<evidence type="ECO:0000313" key="3">
    <source>
        <dbReference type="Proteomes" id="UP000078406"/>
    </source>
</evidence>
<dbReference type="Proteomes" id="UP000078406">
    <property type="component" value="Unassembled WGS sequence"/>
</dbReference>